<dbReference type="InterPro" id="IPR005025">
    <property type="entry name" value="FMN_Rdtase-like_dom"/>
</dbReference>
<dbReference type="InterPro" id="IPR029039">
    <property type="entry name" value="Flavoprotein-like_sf"/>
</dbReference>
<name>A0A1N6NEM7_9RHOB</name>
<dbReference type="PANTHER" id="PTHR30543:SF21">
    <property type="entry name" value="NAD(P)H-DEPENDENT FMN REDUCTASE LOT6"/>
    <property type="match status" value="1"/>
</dbReference>
<accession>A0A1N6NEM7</accession>
<dbReference type="GO" id="GO:0016491">
    <property type="term" value="F:oxidoreductase activity"/>
    <property type="evidence" value="ECO:0007669"/>
    <property type="project" value="InterPro"/>
</dbReference>
<dbReference type="Gene3D" id="3.40.50.360">
    <property type="match status" value="1"/>
</dbReference>
<dbReference type="PANTHER" id="PTHR30543">
    <property type="entry name" value="CHROMATE REDUCTASE"/>
    <property type="match status" value="1"/>
</dbReference>
<dbReference type="InterPro" id="IPR050712">
    <property type="entry name" value="NAD(P)H-dep_reductase"/>
</dbReference>
<reference evidence="2 3" key="1">
    <citation type="submission" date="2017-01" db="EMBL/GenBank/DDBJ databases">
        <authorList>
            <person name="Varghese N."/>
            <person name="Submissions S."/>
        </authorList>
    </citation>
    <scope>NUCLEOTIDE SEQUENCE [LARGE SCALE GENOMIC DNA]</scope>
    <source>
        <strain evidence="2 3">ATCC 700171</strain>
    </source>
</reference>
<dbReference type="SUPFAM" id="SSF52218">
    <property type="entry name" value="Flavoproteins"/>
    <property type="match status" value="1"/>
</dbReference>
<gene>
    <name evidence="2" type="ORF">SAMN05421641_101280</name>
</gene>
<dbReference type="RefSeq" id="WP_149763714.1">
    <property type="nucleotide sequence ID" value="NZ_FTMK01000001.1"/>
</dbReference>
<evidence type="ECO:0000313" key="2">
    <source>
        <dbReference type="EMBL" id="SIP90446.1"/>
    </source>
</evidence>
<dbReference type="GO" id="GO:0005829">
    <property type="term" value="C:cytosol"/>
    <property type="evidence" value="ECO:0007669"/>
    <property type="project" value="TreeGrafter"/>
</dbReference>
<proteinExistence type="predicted"/>
<feature type="domain" description="NADPH-dependent FMN reductase-like" evidence="1">
    <location>
        <begin position="5"/>
        <end position="143"/>
    </location>
</feature>
<dbReference type="OrthoDB" id="9812295at2"/>
<organism evidence="2 3">
    <name type="scientific">Paracoccus thiocyanatus</name>
    <dbReference type="NCBI Taxonomy" id="34006"/>
    <lineage>
        <taxon>Bacteria</taxon>
        <taxon>Pseudomonadati</taxon>
        <taxon>Pseudomonadota</taxon>
        <taxon>Alphaproteobacteria</taxon>
        <taxon>Rhodobacterales</taxon>
        <taxon>Paracoccaceae</taxon>
        <taxon>Paracoccus</taxon>
    </lineage>
</organism>
<evidence type="ECO:0000313" key="3">
    <source>
        <dbReference type="Proteomes" id="UP000323956"/>
    </source>
</evidence>
<dbReference type="EMBL" id="FTMK01000001">
    <property type="protein sequence ID" value="SIP90446.1"/>
    <property type="molecule type" value="Genomic_DNA"/>
</dbReference>
<sequence length="182" mass="20122">MVKTVAVMVGSLRKDSLNLKLMKALQKLGEGRLEFHLLHIGDLPHYNEELWADAPESVLRLKDRIEHSDAVLAITPEFNRSYPGVIKNAIDWATRPYGQNSWKGKPAAVTGTSPGVIGAAMAQARLKNDLVHVGTVMMSMPEAYIQWNAEAYAADGSVTDEKTAKFLQSYVDAFADWIEKHG</sequence>
<protein>
    <submittedName>
        <fullName evidence="2">Chromate reductase</fullName>
    </submittedName>
</protein>
<dbReference type="GO" id="GO:0010181">
    <property type="term" value="F:FMN binding"/>
    <property type="evidence" value="ECO:0007669"/>
    <property type="project" value="TreeGrafter"/>
</dbReference>
<dbReference type="Proteomes" id="UP000323956">
    <property type="component" value="Unassembled WGS sequence"/>
</dbReference>
<evidence type="ECO:0000259" key="1">
    <source>
        <dbReference type="Pfam" id="PF03358"/>
    </source>
</evidence>
<dbReference type="AlphaFoldDB" id="A0A1N6NEM7"/>
<dbReference type="Pfam" id="PF03358">
    <property type="entry name" value="FMN_red"/>
    <property type="match status" value="1"/>
</dbReference>